<feature type="chain" id="PRO_5013138142" description="Outer membrane protein beta-barrel domain-containing protein" evidence="1">
    <location>
        <begin position="26"/>
        <end position="280"/>
    </location>
</feature>
<protein>
    <recommendedName>
        <fullName evidence="4">Outer membrane protein beta-barrel domain-containing protein</fullName>
    </recommendedName>
</protein>
<evidence type="ECO:0000256" key="1">
    <source>
        <dbReference type="SAM" id="SignalP"/>
    </source>
</evidence>
<proteinExistence type="predicted"/>
<evidence type="ECO:0000313" key="3">
    <source>
        <dbReference type="Proteomes" id="UP000191135"/>
    </source>
</evidence>
<evidence type="ECO:0008006" key="4">
    <source>
        <dbReference type="Google" id="ProtNLM"/>
    </source>
</evidence>
<accession>A0A1U9Z120</accession>
<dbReference type="AlphaFoldDB" id="A0A1U9Z120"/>
<dbReference type="InterPro" id="IPR011250">
    <property type="entry name" value="OMP/PagP_B-barrel"/>
</dbReference>
<dbReference type="Proteomes" id="UP000191135">
    <property type="component" value="Chromosome"/>
</dbReference>
<keyword evidence="3" id="KW-1185">Reference proteome</keyword>
<dbReference type="eggNOG" id="COG2067">
    <property type="taxonomic scope" value="Bacteria"/>
</dbReference>
<dbReference type="PROSITE" id="PS51257">
    <property type="entry name" value="PROKAR_LIPOPROTEIN"/>
    <property type="match status" value="1"/>
</dbReference>
<gene>
    <name evidence="2" type="ORF">Mame_02045</name>
</gene>
<dbReference type="SUPFAM" id="SSF56925">
    <property type="entry name" value="OMPA-like"/>
    <property type="match status" value="1"/>
</dbReference>
<sequence length="280" mass="29648" precursor="true">MGAHLKSVLFAVSALACPMALTAEAADLSAAPPAPQPPAVMETSAEGWQFEITPYVWMTGMSGSVSPFRRAPTVHIDSSFSDILEELNIAGFANAWGTNGAFGFYADLMYVDTTANEASGPVAIPAYGITVPGIDVSVDSKLFSGALFGAVRLAETDDFRLDALGGVRFAHLTTEVTATIPSVPLGYSAKSEFGWVDPALGFRMAYDAGDRVSLVGQADVGGFSVGSDLTWQAMATVNYRITKATALSFGYRYMSIDYDDDGHVFDTVLQGPTVGLSFRF</sequence>
<evidence type="ECO:0000313" key="2">
    <source>
        <dbReference type="EMBL" id="AQZ51383.1"/>
    </source>
</evidence>
<feature type="signal peptide" evidence="1">
    <location>
        <begin position="1"/>
        <end position="25"/>
    </location>
</feature>
<reference evidence="2 3" key="1">
    <citation type="submission" date="2017-03" db="EMBL/GenBank/DDBJ databases">
        <title>Foreign affairs: Plasmid Transfer between Roseobacters and Rhizobia.</title>
        <authorList>
            <person name="Bartling P."/>
            <person name="Bunk B."/>
            <person name="Overmann J."/>
            <person name="Brinkmann H."/>
            <person name="Petersen J."/>
        </authorList>
    </citation>
    <scope>NUCLEOTIDE SEQUENCE [LARGE SCALE GENOMIC DNA]</scope>
    <source>
        <strain evidence="2 3">MACL11</strain>
    </source>
</reference>
<dbReference type="STRING" id="1122214.Mame_02045"/>
<organism evidence="2 3">
    <name type="scientific">Martelella mediterranea DSM 17316</name>
    <dbReference type="NCBI Taxonomy" id="1122214"/>
    <lineage>
        <taxon>Bacteria</taxon>
        <taxon>Pseudomonadati</taxon>
        <taxon>Pseudomonadota</taxon>
        <taxon>Alphaproteobacteria</taxon>
        <taxon>Hyphomicrobiales</taxon>
        <taxon>Aurantimonadaceae</taxon>
        <taxon>Martelella</taxon>
    </lineage>
</organism>
<dbReference type="Gene3D" id="2.40.160.20">
    <property type="match status" value="1"/>
</dbReference>
<name>A0A1U9Z120_9HYPH</name>
<dbReference type="EMBL" id="CP020330">
    <property type="protein sequence ID" value="AQZ51383.1"/>
    <property type="molecule type" value="Genomic_DNA"/>
</dbReference>
<keyword evidence="1" id="KW-0732">Signal</keyword>
<dbReference type="KEGG" id="mmed:Mame_02045"/>